<reference evidence="2 3" key="1">
    <citation type="journal article" date="2019" name="Nat. Ecol. Evol.">
        <title>Megaphylogeny resolves global patterns of mushroom evolution.</title>
        <authorList>
            <person name="Varga T."/>
            <person name="Krizsan K."/>
            <person name="Foldi C."/>
            <person name="Dima B."/>
            <person name="Sanchez-Garcia M."/>
            <person name="Sanchez-Ramirez S."/>
            <person name="Szollosi G.J."/>
            <person name="Szarkandi J.G."/>
            <person name="Papp V."/>
            <person name="Albert L."/>
            <person name="Andreopoulos W."/>
            <person name="Angelini C."/>
            <person name="Antonin V."/>
            <person name="Barry K.W."/>
            <person name="Bougher N.L."/>
            <person name="Buchanan P."/>
            <person name="Buyck B."/>
            <person name="Bense V."/>
            <person name="Catcheside P."/>
            <person name="Chovatia M."/>
            <person name="Cooper J."/>
            <person name="Damon W."/>
            <person name="Desjardin D."/>
            <person name="Finy P."/>
            <person name="Geml J."/>
            <person name="Haridas S."/>
            <person name="Hughes K."/>
            <person name="Justo A."/>
            <person name="Karasinski D."/>
            <person name="Kautmanova I."/>
            <person name="Kiss B."/>
            <person name="Kocsube S."/>
            <person name="Kotiranta H."/>
            <person name="LaButti K.M."/>
            <person name="Lechner B.E."/>
            <person name="Liimatainen K."/>
            <person name="Lipzen A."/>
            <person name="Lukacs Z."/>
            <person name="Mihaltcheva S."/>
            <person name="Morgado L.N."/>
            <person name="Niskanen T."/>
            <person name="Noordeloos M.E."/>
            <person name="Ohm R.A."/>
            <person name="Ortiz-Santana B."/>
            <person name="Ovrebo C."/>
            <person name="Racz N."/>
            <person name="Riley R."/>
            <person name="Savchenko A."/>
            <person name="Shiryaev A."/>
            <person name="Soop K."/>
            <person name="Spirin V."/>
            <person name="Szebenyi C."/>
            <person name="Tomsovsky M."/>
            <person name="Tulloss R.E."/>
            <person name="Uehling J."/>
            <person name="Grigoriev I.V."/>
            <person name="Vagvolgyi C."/>
            <person name="Papp T."/>
            <person name="Martin F.M."/>
            <person name="Miettinen O."/>
            <person name="Hibbett D.S."/>
            <person name="Nagy L.G."/>
        </authorList>
    </citation>
    <scope>NUCLEOTIDE SEQUENCE [LARGE SCALE GENOMIC DNA]</scope>
    <source>
        <strain evidence="2 3">FP101781</strain>
    </source>
</reference>
<evidence type="ECO:0000313" key="2">
    <source>
        <dbReference type="EMBL" id="TEB18571.1"/>
    </source>
</evidence>
<protein>
    <submittedName>
        <fullName evidence="2">Uncharacterized protein</fullName>
    </submittedName>
</protein>
<feature type="region of interest" description="Disordered" evidence="1">
    <location>
        <begin position="350"/>
        <end position="378"/>
    </location>
</feature>
<feature type="compositionally biased region" description="Gly residues" evidence="1">
    <location>
        <begin position="435"/>
        <end position="449"/>
    </location>
</feature>
<evidence type="ECO:0000313" key="3">
    <source>
        <dbReference type="Proteomes" id="UP000298030"/>
    </source>
</evidence>
<keyword evidence="3" id="KW-1185">Reference proteome</keyword>
<comment type="caution">
    <text evidence="2">The sequence shown here is derived from an EMBL/GenBank/DDBJ whole genome shotgun (WGS) entry which is preliminary data.</text>
</comment>
<accession>A0A4Y7SBI7</accession>
<feature type="compositionally biased region" description="Polar residues" evidence="1">
    <location>
        <begin position="399"/>
        <end position="414"/>
    </location>
</feature>
<proteinExistence type="predicted"/>
<feature type="compositionally biased region" description="Polar residues" evidence="1">
    <location>
        <begin position="350"/>
        <end position="363"/>
    </location>
</feature>
<organism evidence="2 3">
    <name type="scientific">Coprinellus micaceus</name>
    <name type="common">Glistening ink-cap mushroom</name>
    <name type="synonym">Coprinus micaceus</name>
    <dbReference type="NCBI Taxonomy" id="71717"/>
    <lineage>
        <taxon>Eukaryota</taxon>
        <taxon>Fungi</taxon>
        <taxon>Dikarya</taxon>
        <taxon>Basidiomycota</taxon>
        <taxon>Agaricomycotina</taxon>
        <taxon>Agaricomycetes</taxon>
        <taxon>Agaricomycetidae</taxon>
        <taxon>Agaricales</taxon>
        <taxon>Agaricineae</taxon>
        <taxon>Psathyrellaceae</taxon>
        <taxon>Coprinellus</taxon>
    </lineage>
</organism>
<name>A0A4Y7SBI7_COPMI</name>
<sequence length="471" mass="50668">MSSFILTRSSYSRQTLPCGSVGVIPGNKLEFGIDLSTPELFQVMHEGFSASKSLLDMALELPGGPDAFSSCPERESLKLVANLSSQNAPPLDPPSWDMQSLEMVSNNSFGSQNAPPLPRWDVPSPLPTAPLCPTLQSANTPYGVSLGVGIPMSYSQSSSVMITTTDTQSQIVQSSSTVSVLQHSASQSSLHRVLQPPTVTAHAQLPIMQNHIPLSSQPHELRATAKSKVSSRDRVTRLGLGPRKAANVNVTDALDALVEEICELLVSEKAADNVELYLEDLTYQLQLMLREGQAEPVHQAGMVPTEEFSRGHISRRLGRKIRRHETLRNSSTLSTPQKFASLLPSRSTSRSAFHWPTRSSSVSLDRETTRGGLHSAKPTAKEGLIPFLSSKVARSSLDTNLSRSSLGTSPNRSSLPKELGGRRDGVLHSMVARPRGGGRVKGGLEGRGGPVSAPKENRIAAYFKSLLASLG</sequence>
<dbReference type="Proteomes" id="UP000298030">
    <property type="component" value="Unassembled WGS sequence"/>
</dbReference>
<gene>
    <name evidence="2" type="ORF">FA13DRAFT_589105</name>
</gene>
<dbReference type="AlphaFoldDB" id="A0A4Y7SBI7"/>
<dbReference type="EMBL" id="QPFP01000243">
    <property type="protein sequence ID" value="TEB18571.1"/>
    <property type="molecule type" value="Genomic_DNA"/>
</dbReference>
<evidence type="ECO:0000256" key="1">
    <source>
        <dbReference type="SAM" id="MobiDB-lite"/>
    </source>
</evidence>
<feature type="region of interest" description="Disordered" evidence="1">
    <location>
        <begin position="399"/>
        <end position="451"/>
    </location>
</feature>